<evidence type="ECO:0000256" key="1">
    <source>
        <dbReference type="SAM" id="MobiDB-lite"/>
    </source>
</evidence>
<name>A0AAW5N2L9_9ESCH</name>
<accession>A0AAW5N2L9</accession>
<protein>
    <submittedName>
        <fullName evidence="2">Uncharacterized protein</fullName>
    </submittedName>
</protein>
<gene>
    <name evidence="2" type="ORF">NVV43_25475</name>
</gene>
<evidence type="ECO:0000313" key="3">
    <source>
        <dbReference type="Proteomes" id="UP001206878"/>
    </source>
</evidence>
<dbReference type="Proteomes" id="UP001206878">
    <property type="component" value="Unassembled WGS sequence"/>
</dbReference>
<dbReference type="AlphaFoldDB" id="A0AAW5N2L9"/>
<sequence length="65" mass="6948">MLGVDSLGITGGPRPRLHQDLEPGLEERLEDGGTRATRVSPGEVSLTMPRITPTASAKDKPARRV</sequence>
<reference evidence="2" key="1">
    <citation type="submission" date="2022-07" db="EMBL/GenBank/DDBJ databases">
        <title>Diversity of ethanolamine utilization by human commensal Escherichia coli.</title>
        <authorList>
            <person name="Jubelin G."/>
        </authorList>
    </citation>
    <scope>NUCLEOTIDE SEQUENCE</scope>
    <source>
        <strain evidence="2">S1</strain>
    </source>
</reference>
<feature type="region of interest" description="Disordered" evidence="1">
    <location>
        <begin position="1"/>
        <end position="65"/>
    </location>
</feature>
<feature type="non-terminal residue" evidence="2">
    <location>
        <position position="65"/>
    </location>
</feature>
<organism evidence="2 3">
    <name type="scientific">Escherichia marmotae</name>
    <dbReference type="NCBI Taxonomy" id="1499973"/>
    <lineage>
        <taxon>Bacteria</taxon>
        <taxon>Pseudomonadati</taxon>
        <taxon>Pseudomonadota</taxon>
        <taxon>Gammaproteobacteria</taxon>
        <taxon>Enterobacterales</taxon>
        <taxon>Enterobacteriaceae</taxon>
        <taxon>Escherichia</taxon>
    </lineage>
</organism>
<dbReference type="EMBL" id="JANPXH010000515">
    <property type="protein sequence ID" value="MCR6678857.1"/>
    <property type="molecule type" value="Genomic_DNA"/>
</dbReference>
<feature type="compositionally biased region" description="Basic and acidic residues" evidence="1">
    <location>
        <begin position="17"/>
        <end position="33"/>
    </location>
</feature>
<comment type="caution">
    <text evidence="2">The sequence shown here is derived from an EMBL/GenBank/DDBJ whole genome shotgun (WGS) entry which is preliminary data.</text>
</comment>
<proteinExistence type="predicted"/>
<evidence type="ECO:0000313" key="2">
    <source>
        <dbReference type="EMBL" id="MCR6678857.1"/>
    </source>
</evidence>